<dbReference type="InterPro" id="IPR051606">
    <property type="entry name" value="Polyketide_Oxido-like"/>
</dbReference>
<reference evidence="3" key="1">
    <citation type="journal article" date="2019" name="Int. J. Syst. Evol. Microbiol.">
        <title>The Global Catalogue of Microorganisms (GCM) 10K type strain sequencing project: providing services to taxonomists for standard genome sequencing and annotation.</title>
        <authorList>
            <consortium name="The Broad Institute Genomics Platform"/>
            <consortium name="The Broad Institute Genome Sequencing Center for Infectious Disease"/>
            <person name="Wu L."/>
            <person name="Ma J."/>
        </authorList>
    </citation>
    <scope>NUCLEOTIDE SEQUENCE [LARGE SCALE GENOMIC DNA]</scope>
    <source>
        <strain evidence="3">JCM 4358</strain>
    </source>
</reference>
<proteinExistence type="predicted"/>
<feature type="domain" description="NAD(P)-binding" evidence="1">
    <location>
        <begin position="62"/>
        <end position="248"/>
    </location>
</feature>
<protein>
    <submittedName>
        <fullName evidence="2">NAD(P)H-binding protein</fullName>
    </submittedName>
</protein>
<evidence type="ECO:0000313" key="3">
    <source>
        <dbReference type="Proteomes" id="UP001499986"/>
    </source>
</evidence>
<name>A0ABP5WF26_9ACTN</name>
<dbReference type="SUPFAM" id="SSF51735">
    <property type="entry name" value="NAD(P)-binding Rossmann-fold domains"/>
    <property type="match status" value="1"/>
</dbReference>
<dbReference type="Proteomes" id="UP001499986">
    <property type="component" value="Unassembled WGS sequence"/>
</dbReference>
<dbReference type="Pfam" id="PF13460">
    <property type="entry name" value="NAD_binding_10"/>
    <property type="match status" value="1"/>
</dbReference>
<accession>A0ABP5WF26</accession>
<sequence>MPRLALSWGFVVFGRGFRAPPSSCAGDAGIGRMIVGGASGSAHRRREEGLIRHLGLSNVDAATGPTGRHVVDLALRSGDQVTALVRHPAALGDLADQVTLLAGDATSRRDVSTALAGQDAVVAALGRGNSVVADDLFAHSSAALIAAAGETDVSRLVWLSSFGVGHTFAWASGPQKVIYRTLLRAIYANKEIADDSIRSSGLDWTVVYPTRLTHGPSKGAYRAADRLPMKVNPTISRADAAAFMHRAAHGSEWIRRSAVISD</sequence>
<comment type="caution">
    <text evidence="2">The sequence shown here is derived from an EMBL/GenBank/DDBJ whole genome shotgun (WGS) entry which is preliminary data.</text>
</comment>
<dbReference type="PANTHER" id="PTHR43355:SF2">
    <property type="entry name" value="FLAVIN REDUCTASE (NADPH)"/>
    <property type="match status" value="1"/>
</dbReference>
<keyword evidence="3" id="KW-1185">Reference proteome</keyword>
<dbReference type="PANTHER" id="PTHR43355">
    <property type="entry name" value="FLAVIN REDUCTASE (NADPH)"/>
    <property type="match status" value="1"/>
</dbReference>
<organism evidence="2 3">
    <name type="scientific">Streptomyces coeruleofuscus</name>
    <dbReference type="NCBI Taxonomy" id="66879"/>
    <lineage>
        <taxon>Bacteria</taxon>
        <taxon>Bacillati</taxon>
        <taxon>Actinomycetota</taxon>
        <taxon>Actinomycetes</taxon>
        <taxon>Kitasatosporales</taxon>
        <taxon>Streptomycetaceae</taxon>
        <taxon>Streptomyces</taxon>
    </lineage>
</organism>
<dbReference type="InterPro" id="IPR036291">
    <property type="entry name" value="NAD(P)-bd_dom_sf"/>
</dbReference>
<dbReference type="Gene3D" id="3.40.50.720">
    <property type="entry name" value="NAD(P)-binding Rossmann-like Domain"/>
    <property type="match status" value="1"/>
</dbReference>
<dbReference type="InterPro" id="IPR016040">
    <property type="entry name" value="NAD(P)-bd_dom"/>
</dbReference>
<evidence type="ECO:0000259" key="1">
    <source>
        <dbReference type="Pfam" id="PF13460"/>
    </source>
</evidence>
<gene>
    <name evidence="2" type="ORF">GCM10010255_77790</name>
</gene>
<dbReference type="EMBL" id="BAAASE010000015">
    <property type="protein sequence ID" value="GAA2424582.1"/>
    <property type="molecule type" value="Genomic_DNA"/>
</dbReference>
<evidence type="ECO:0000313" key="2">
    <source>
        <dbReference type="EMBL" id="GAA2424582.1"/>
    </source>
</evidence>